<evidence type="ECO:0000256" key="4">
    <source>
        <dbReference type="ARBA" id="ARBA00048098"/>
    </source>
</evidence>
<dbReference type="SUPFAM" id="SSF52540">
    <property type="entry name" value="P-loop containing nucleoside triphosphate hydrolases"/>
    <property type="match status" value="1"/>
</dbReference>
<dbReference type="PANTHER" id="PTHR45704">
    <property type="entry name" value="RAS-LIKE FAMILY MEMBER 11"/>
    <property type="match status" value="1"/>
</dbReference>
<comment type="caution">
    <text evidence="6">The sequence shown here is derived from an EMBL/GenBank/DDBJ whole genome shotgun (WGS) entry which is preliminary data.</text>
</comment>
<dbReference type="EC" id="3.6.5.2" evidence="2"/>
<dbReference type="Pfam" id="PF00071">
    <property type="entry name" value="Ras"/>
    <property type="match status" value="1"/>
</dbReference>
<evidence type="ECO:0000256" key="1">
    <source>
        <dbReference type="ARBA" id="ARBA00008344"/>
    </source>
</evidence>
<comment type="catalytic activity">
    <reaction evidence="4">
        <text>GTP + H2O = GDP + phosphate + H(+)</text>
        <dbReference type="Rhea" id="RHEA:19669"/>
        <dbReference type="ChEBI" id="CHEBI:15377"/>
        <dbReference type="ChEBI" id="CHEBI:15378"/>
        <dbReference type="ChEBI" id="CHEBI:37565"/>
        <dbReference type="ChEBI" id="CHEBI:43474"/>
        <dbReference type="ChEBI" id="CHEBI:58189"/>
        <dbReference type="EC" id="3.6.5.2"/>
    </reaction>
</comment>
<dbReference type="InterPro" id="IPR051065">
    <property type="entry name" value="Ras-related_GTPase"/>
</dbReference>
<keyword evidence="7" id="KW-1185">Reference proteome</keyword>
<gene>
    <name evidence="6" type="ORF">KUTeg_006786</name>
</gene>
<accession>A0ABQ9FEJ1</accession>
<evidence type="ECO:0000256" key="3">
    <source>
        <dbReference type="ARBA" id="ARBA00022801"/>
    </source>
</evidence>
<name>A0ABQ9FEJ1_TEGGR</name>
<dbReference type="SMART" id="SM00173">
    <property type="entry name" value="RAS"/>
    <property type="match status" value="1"/>
</dbReference>
<feature type="region of interest" description="Disordered" evidence="5">
    <location>
        <begin position="1"/>
        <end position="21"/>
    </location>
</feature>
<dbReference type="EMBL" id="JARBDR010000337">
    <property type="protein sequence ID" value="KAJ8314636.1"/>
    <property type="molecule type" value="Genomic_DNA"/>
</dbReference>
<dbReference type="Gene3D" id="3.40.50.300">
    <property type="entry name" value="P-loop containing nucleotide triphosphate hydrolases"/>
    <property type="match status" value="1"/>
</dbReference>
<dbReference type="Proteomes" id="UP001217089">
    <property type="component" value="Unassembled WGS sequence"/>
</dbReference>
<dbReference type="PROSITE" id="PS51421">
    <property type="entry name" value="RAS"/>
    <property type="match status" value="1"/>
</dbReference>
<sequence length="176" mass="19411">MSGGSAGACDPPGSGSSLKPYLKRKKSSFGETKVALIGADGVGKSEAKYKYTTVVDGESVQFEILDTISENDDLGAREDVLRWADGFMLVYSVVSRKTFDILEDMRRKIDEAKKGTNIPLVIVEFACPFLEVSASEDVSQVNEAFFVLSREVVEFKRRTRTFLNRVFGAFGREKAS</sequence>
<comment type="similarity">
    <text evidence="1">Belongs to the small GTPase superfamily. Ras family.</text>
</comment>
<evidence type="ECO:0000256" key="2">
    <source>
        <dbReference type="ARBA" id="ARBA00011984"/>
    </source>
</evidence>
<keyword evidence="3" id="KW-0378">Hydrolase</keyword>
<protein>
    <recommendedName>
        <fullName evidence="2">small monomeric GTPase</fullName>
        <ecNumber evidence="2">3.6.5.2</ecNumber>
    </recommendedName>
</protein>
<dbReference type="InterPro" id="IPR027417">
    <property type="entry name" value="P-loop_NTPase"/>
</dbReference>
<dbReference type="InterPro" id="IPR001806">
    <property type="entry name" value="Small_GTPase"/>
</dbReference>
<reference evidence="6 7" key="1">
    <citation type="submission" date="2022-12" db="EMBL/GenBank/DDBJ databases">
        <title>Chromosome-level genome of Tegillarca granosa.</title>
        <authorList>
            <person name="Kim J."/>
        </authorList>
    </citation>
    <scope>NUCLEOTIDE SEQUENCE [LARGE SCALE GENOMIC DNA]</scope>
    <source>
        <strain evidence="6">Teg-2019</strain>
        <tissue evidence="6">Adductor muscle</tissue>
    </source>
</reference>
<proteinExistence type="inferred from homology"/>
<organism evidence="6 7">
    <name type="scientific">Tegillarca granosa</name>
    <name type="common">Malaysian cockle</name>
    <name type="synonym">Anadara granosa</name>
    <dbReference type="NCBI Taxonomy" id="220873"/>
    <lineage>
        <taxon>Eukaryota</taxon>
        <taxon>Metazoa</taxon>
        <taxon>Spiralia</taxon>
        <taxon>Lophotrochozoa</taxon>
        <taxon>Mollusca</taxon>
        <taxon>Bivalvia</taxon>
        <taxon>Autobranchia</taxon>
        <taxon>Pteriomorphia</taxon>
        <taxon>Arcoida</taxon>
        <taxon>Arcoidea</taxon>
        <taxon>Arcidae</taxon>
        <taxon>Tegillarca</taxon>
    </lineage>
</organism>
<evidence type="ECO:0000313" key="7">
    <source>
        <dbReference type="Proteomes" id="UP001217089"/>
    </source>
</evidence>
<evidence type="ECO:0000313" key="6">
    <source>
        <dbReference type="EMBL" id="KAJ8314636.1"/>
    </source>
</evidence>
<evidence type="ECO:0000256" key="5">
    <source>
        <dbReference type="SAM" id="MobiDB-lite"/>
    </source>
</evidence>